<proteinExistence type="inferred from homology"/>
<dbReference type="RefSeq" id="WP_090859459.1">
    <property type="nucleotide sequence ID" value="NZ_FNJU01000019.1"/>
</dbReference>
<comment type="function">
    <text evidence="5 6">Catalyzes the reduction of 1-pyrroline-5-carboxylate (PCA) to L-proline.</text>
</comment>
<reference evidence="13" key="1">
    <citation type="submission" date="2016-10" db="EMBL/GenBank/DDBJ databases">
        <authorList>
            <person name="Varghese N."/>
            <person name="Submissions S."/>
        </authorList>
    </citation>
    <scope>NUCLEOTIDE SEQUENCE [LARGE SCALE GENOMIC DNA]</scope>
    <source>
        <strain evidence="13">IBRC-M10078</strain>
    </source>
</reference>
<dbReference type="GO" id="GO:0004735">
    <property type="term" value="F:pyrroline-5-carboxylate reductase activity"/>
    <property type="evidence" value="ECO:0007669"/>
    <property type="project" value="UniProtKB-UniRule"/>
</dbReference>
<dbReference type="PIRSF" id="PIRSF000193">
    <property type="entry name" value="Pyrrol-5-carb_rd"/>
    <property type="match status" value="1"/>
</dbReference>
<accession>A0A1H0WYK2</accession>
<comment type="pathway">
    <text evidence="6 9">Amino-acid biosynthesis; L-proline biosynthesis; L-proline from L-glutamate 5-semialdehyde: step 1/1.</text>
</comment>
<dbReference type="AlphaFoldDB" id="A0A1H0WYK2"/>
<evidence type="ECO:0000256" key="4">
    <source>
        <dbReference type="ARBA" id="ARBA00023002"/>
    </source>
</evidence>
<keyword evidence="6" id="KW-0963">Cytoplasm</keyword>
<evidence type="ECO:0000256" key="3">
    <source>
        <dbReference type="ARBA" id="ARBA00022857"/>
    </source>
</evidence>
<dbReference type="HAMAP" id="MF_01925">
    <property type="entry name" value="P5C_reductase"/>
    <property type="match status" value="1"/>
</dbReference>
<evidence type="ECO:0000259" key="11">
    <source>
        <dbReference type="Pfam" id="PF14748"/>
    </source>
</evidence>
<keyword evidence="4 6" id="KW-0560">Oxidoreductase</keyword>
<dbReference type="FunFam" id="1.10.3730.10:FF:000001">
    <property type="entry name" value="Pyrroline-5-carboxylate reductase"/>
    <property type="match status" value="1"/>
</dbReference>
<keyword evidence="3 6" id="KW-0521">NADP</keyword>
<dbReference type="SUPFAM" id="SSF48179">
    <property type="entry name" value="6-phosphogluconate dehydrogenase C-terminal domain-like"/>
    <property type="match status" value="1"/>
</dbReference>
<dbReference type="InterPro" id="IPR036291">
    <property type="entry name" value="NAD(P)-bd_dom_sf"/>
</dbReference>
<keyword evidence="2 6" id="KW-0641">Proline biosynthesis</keyword>
<keyword evidence="6 9" id="KW-0028">Amino-acid biosynthesis</keyword>
<dbReference type="Gene3D" id="1.10.3730.10">
    <property type="entry name" value="ProC C-terminal domain-like"/>
    <property type="match status" value="1"/>
</dbReference>
<dbReference type="EMBL" id="FNJU01000019">
    <property type="protein sequence ID" value="SDP95771.1"/>
    <property type="molecule type" value="Genomic_DNA"/>
</dbReference>
<dbReference type="NCBIfam" id="TIGR00112">
    <property type="entry name" value="proC"/>
    <property type="match status" value="1"/>
</dbReference>
<dbReference type="InterPro" id="IPR008927">
    <property type="entry name" value="6-PGluconate_DH-like_C_sf"/>
</dbReference>
<dbReference type="GO" id="GO:0005737">
    <property type="term" value="C:cytoplasm"/>
    <property type="evidence" value="ECO:0007669"/>
    <property type="project" value="UniProtKB-SubCell"/>
</dbReference>
<comment type="catalytic activity">
    <reaction evidence="6">
        <text>L-proline + NAD(+) = (S)-1-pyrroline-5-carboxylate + NADH + 2 H(+)</text>
        <dbReference type="Rhea" id="RHEA:14105"/>
        <dbReference type="ChEBI" id="CHEBI:15378"/>
        <dbReference type="ChEBI" id="CHEBI:17388"/>
        <dbReference type="ChEBI" id="CHEBI:57540"/>
        <dbReference type="ChEBI" id="CHEBI:57945"/>
        <dbReference type="ChEBI" id="CHEBI:60039"/>
        <dbReference type="EC" id="1.5.1.2"/>
    </reaction>
</comment>
<dbReference type="Pfam" id="PF03807">
    <property type="entry name" value="F420_oxidored"/>
    <property type="match status" value="1"/>
</dbReference>
<dbReference type="PROSITE" id="PS00521">
    <property type="entry name" value="P5CR"/>
    <property type="match status" value="1"/>
</dbReference>
<evidence type="ECO:0000256" key="7">
    <source>
        <dbReference type="NCBIfam" id="TIGR00112"/>
    </source>
</evidence>
<name>A0A1H0WYK2_9BACI</name>
<dbReference type="UniPathway" id="UPA00098">
    <property type="reaction ID" value="UER00361"/>
</dbReference>
<evidence type="ECO:0000256" key="9">
    <source>
        <dbReference type="RuleBase" id="RU003903"/>
    </source>
</evidence>
<evidence type="ECO:0000256" key="8">
    <source>
        <dbReference type="PIRSR" id="PIRSR000193-1"/>
    </source>
</evidence>
<sequence length="285" mass="30632">MLYKKKIAFLGAGSMAEAMISGIVNSEKVPAKQVIATNRSNVGRLKELEKKYGISVSQRDKVNLKEVDIIILAMKPKDIDQALLSIKNEINPNALILSVLAGITTSYMEQHLQEGQPVIRVMPNTSSMIGESATAISSGTQTSFEQVKLTKELLQTIGEVFVISEEKMDIFTGIAGSGPAYFYYLMEHMEKAGAENGLDPETSRQIIAQTIVGAAKMIQEQNETPTVLRENVTSPNGTTAAGLKALELNGGGNAIAEAVRSAAARSMEISAQLQGESSSKKKQVI</sequence>
<evidence type="ECO:0000256" key="2">
    <source>
        <dbReference type="ARBA" id="ARBA00022650"/>
    </source>
</evidence>
<dbReference type="GO" id="GO:0055129">
    <property type="term" value="P:L-proline biosynthetic process"/>
    <property type="evidence" value="ECO:0007669"/>
    <property type="project" value="UniProtKB-UniRule"/>
</dbReference>
<dbReference type="PANTHER" id="PTHR11645">
    <property type="entry name" value="PYRROLINE-5-CARBOXYLATE REDUCTASE"/>
    <property type="match status" value="1"/>
</dbReference>
<comment type="similarity">
    <text evidence="1 6 9">Belongs to the pyrroline-5-carboxylate reductase family.</text>
</comment>
<dbReference type="PANTHER" id="PTHR11645:SF49">
    <property type="entry name" value="PYRROLINE-5-CARBOXYLATE REDUCTASE 1"/>
    <property type="match status" value="1"/>
</dbReference>
<dbReference type="EC" id="1.5.1.2" evidence="6 7"/>
<evidence type="ECO:0000313" key="12">
    <source>
        <dbReference type="EMBL" id="SDP95771.1"/>
    </source>
</evidence>
<dbReference type="Pfam" id="PF14748">
    <property type="entry name" value="P5CR_dimer"/>
    <property type="match status" value="1"/>
</dbReference>
<evidence type="ECO:0000256" key="6">
    <source>
        <dbReference type="HAMAP-Rule" id="MF_01925"/>
    </source>
</evidence>
<protein>
    <recommendedName>
        <fullName evidence="6 7">Pyrroline-5-carboxylate reductase</fullName>
        <shortName evidence="6">P5C reductase</shortName>
        <shortName evidence="6">P5CR</shortName>
        <ecNumber evidence="6 7">1.5.1.2</ecNumber>
    </recommendedName>
    <alternativeName>
        <fullName evidence="6">PCA reductase</fullName>
    </alternativeName>
</protein>
<dbReference type="InterPro" id="IPR028939">
    <property type="entry name" value="P5C_Rdtase_cat_N"/>
</dbReference>
<evidence type="ECO:0000259" key="10">
    <source>
        <dbReference type="Pfam" id="PF03807"/>
    </source>
</evidence>
<evidence type="ECO:0000256" key="1">
    <source>
        <dbReference type="ARBA" id="ARBA00005525"/>
    </source>
</evidence>
<feature type="domain" description="Pyrroline-5-carboxylate reductase catalytic N-terminal" evidence="10">
    <location>
        <begin position="6"/>
        <end position="102"/>
    </location>
</feature>
<dbReference type="STRING" id="930152.SAMN05216565_11946"/>
<dbReference type="InterPro" id="IPR000304">
    <property type="entry name" value="Pyrroline-COOH_reductase"/>
</dbReference>
<dbReference type="Proteomes" id="UP000199159">
    <property type="component" value="Unassembled WGS sequence"/>
</dbReference>
<dbReference type="SUPFAM" id="SSF51735">
    <property type="entry name" value="NAD(P)-binding Rossmann-fold domains"/>
    <property type="match status" value="1"/>
</dbReference>
<feature type="domain" description="Pyrroline-5-carboxylate reductase dimerisation" evidence="11">
    <location>
        <begin position="165"/>
        <end position="268"/>
    </location>
</feature>
<dbReference type="InterPro" id="IPR029036">
    <property type="entry name" value="P5CR_dimer"/>
</dbReference>
<dbReference type="Gene3D" id="3.40.50.720">
    <property type="entry name" value="NAD(P)-binding Rossmann-like Domain"/>
    <property type="match status" value="1"/>
</dbReference>
<feature type="binding site" evidence="8">
    <location>
        <begin position="10"/>
        <end position="15"/>
    </location>
    <ligand>
        <name>NADP(+)</name>
        <dbReference type="ChEBI" id="CHEBI:58349"/>
    </ligand>
</feature>
<comment type="subcellular location">
    <subcellularLocation>
        <location evidence="6">Cytoplasm</location>
    </subcellularLocation>
</comment>
<keyword evidence="13" id="KW-1185">Reference proteome</keyword>
<evidence type="ECO:0000256" key="5">
    <source>
        <dbReference type="ARBA" id="ARBA00058118"/>
    </source>
</evidence>
<organism evidence="12 13">
    <name type="scientific">Litchfieldia salsa</name>
    <dbReference type="NCBI Taxonomy" id="930152"/>
    <lineage>
        <taxon>Bacteria</taxon>
        <taxon>Bacillati</taxon>
        <taxon>Bacillota</taxon>
        <taxon>Bacilli</taxon>
        <taxon>Bacillales</taxon>
        <taxon>Bacillaceae</taxon>
        <taxon>Litchfieldia</taxon>
    </lineage>
</organism>
<evidence type="ECO:0000313" key="13">
    <source>
        <dbReference type="Proteomes" id="UP000199159"/>
    </source>
</evidence>
<feature type="binding site" evidence="8">
    <location>
        <begin position="73"/>
        <end position="76"/>
    </location>
    <ligand>
        <name>NADP(+)</name>
        <dbReference type="ChEBI" id="CHEBI:58349"/>
    </ligand>
</feature>
<dbReference type="InterPro" id="IPR053790">
    <property type="entry name" value="P5CR-like_CS"/>
</dbReference>
<dbReference type="OrthoDB" id="9805754at2"/>
<comment type="catalytic activity">
    <reaction evidence="6 9">
        <text>L-proline + NADP(+) = (S)-1-pyrroline-5-carboxylate + NADPH + 2 H(+)</text>
        <dbReference type="Rhea" id="RHEA:14109"/>
        <dbReference type="ChEBI" id="CHEBI:15378"/>
        <dbReference type="ChEBI" id="CHEBI:17388"/>
        <dbReference type="ChEBI" id="CHEBI:57783"/>
        <dbReference type="ChEBI" id="CHEBI:58349"/>
        <dbReference type="ChEBI" id="CHEBI:60039"/>
        <dbReference type="EC" id="1.5.1.2"/>
    </reaction>
</comment>
<gene>
    <name evidence="6" type="primary">proC</name>
    <name evidence="12" type="ORF">SAMN05216565_11946</name>
</gene>